<organism evidence="1 2">
    <name type="scientific">Sphingobacterium spiritivorum ATCC 33861</name>
    <dbReference type="NCBI Taxonomy" id="525373"/>
    <lineage>
        <taxon>Bacteria</taxon>
        <taxon>Pseudomonadati</taxon>
        <taxon>Bacteroidota</taxon>
        <taxon>Sphingobacteriia</taxon>
        <taxon>Sphingobacteriales</taxon>
        <taxon>Sphingobacteriaceae</taxon>
        <taxon>Sphingobacterium</taxon>
    </lineage>
</organism>
<sequence>MATKGFKGGVGYNSKTNKMSFKFHGWDKAINNHNGGGTAKYGQNYLKSIKDMIRNSVKPTSQNY</sequence>
<dbReference type="EMBL" id="ACHA02000001">
    <property type="protein sequence ID" value="EFK60124.1"/>
    <property type="molecule type" value="Genomic_DNA"/>
</dbReference>
<dbReference type="Proteomes" id="UP000006258">
    <property type="component" value="Unassembled WGS sequence"/>
</dbReference>
<keyword evidence="2" id="KW-1185">Reference proteome</keyword>
<reference evidence="1" key="1">
    <citation type="submission" date="2010-07" db="EMBL/GenBank/DDBJ databases">
        <authorList>
            <person name="Muzny D."/>
            <person name="Qin X."/>
            <person name="Buhay C."/>
            <person name="Dugan-Rocha S."/>
            <person name="Ding Y."/>
            <person name="Chen G."/>
            <person name="Hawes A."/>
            <person name="Holder M."/>
            <person name="Jhangiani S."/>
            <person name="Johnson A."/>
            <person name="Khan Z."/>
            <person name="Li Z."/>
            <person name="Liu W."/>
            <person name="Liu X."/>
            <person name="Perez L."/>
            <person name="Shen H."/>
            <person name="Wang Q."/>
            <person name="Watt J."/>
            <person name="Xi L."/>
            <person name="Xin Y."/>
            <person name="Zhou J."/>
            <person name="Deng J."/>
            <person name="Jiang H."/>
            <person name="Liu Y."/>
            <person name="Qu J."/>
            <person name="Song X.-Z."/>
            <person name="Zhang L."/>
            <person name="Villasana D."/>
            <person name="Johnson A."/>
            <person name="Liu J."/>
            <person name="Liyanage D."/>
            <person name="Lorensuhewa L."/>
            <person name="Robinson T."/>
            <person name="Song A."/>
            <person name="Song B.-B."/>
            <person name="Dinh H."/>
            <person name="Thornton R."/>
            <person name="Coyle M."/>
            <person name="Francisco L."/>
            <person name="Jackson L."/>
            <person name="Javaid M."/>
            <person name="Korchina V."/>
            <person name="Kovar C."/>
            <person name="Mata R."/>
            <person name="Mathew T."/>
            <person name="Ngo R."/>
            <person name="Nguyen L."/>
            <person name="Nguyen N."/>
            <person name="Okwuonu G."/>
            <person name="Ongeri F."/>
            <person name="Pham C."/>
            <person name="Simmons D."/>
            <person name="Wilczek-Boney K."/>
            <person name="Hale W."/>
            <person name="Jakkamsetti A."/>
            <person name="Pham P."/>
            <person name="Ruth R."/>
            <person name="San Lucas F."/>
            <person name="Warren J."/>
            <person name="Zhang J."/>
            <person name="Zhao Z."/>
            <person name="Zhou C."/>
            <person name="Zhu D."/>
            <person name="Lee S."/>
            <person name="Bess C."/>
            <person name="Blankenburg K."/>
            <person name="Forbes L."/>
            <person name="Fu Q."/>
            <person name="Gubbala S."/>
            <person name="Hirani K."/>
            <person name="Jayaseelan J.C."/>
            <person name="Lara F."/>
            <person name="Munidasa M."/>
            <person name="Palculict T."/>
            <person name="Patil S."/>
            <person name="Pu L.-L."/>
            <person name="Saada N."/>
            <person name="Tang L."/>
            <person name="Weissenberger G."/>
            <person name="Zhu Y."/>
            <person name="Hemphill L."/>
            <person name="Shang Y."/>
            <person name="Youmans B."/>
            <person name="Ayvaz T."/>
            <person name="Ross M."/>
            <person name="Santibanez J."/>
            <person name="Aqrawi P."/>
            <person name="Gross S."/>
            <person name="Joshi V."/>
            <person name="Fowler G."/>
            <person name="Nazareth L."/>
            <person name="Reid J."/>
            <person name="Worley K."/>
            <person name="Petrosino J."/>
            <person name="Highlander S."/>
            <person name="Gibbs R."/>
        </authorList>
    </citation>
    <scope>NUCLEOTIDE SEQUENCE [LARGE SCALE GENOMIC DNA]</scope>
    <source>
        <strain evidence="1">ATCC 33861</strain>
    </source>
</reference>
<dbReference type="HOGENOM" id="CLU_2865530_0_0_10"/>
<accession>D7VGE9</accession>
<proteinExistence type="predicted"/>
<protein>
    <submittedName>
        <fullName evidence="1">Uncharacterized protein</fullName>
    </submittedName>
</protein>
<gene>
    <name evidence="1" type="ORF">HMPREF0766_10068</name>
</gene>
<name>D7VGE9_SPHSI</name>
<evidence type="ECO:0000313" key="1">
    <source>
        <dbReference type="EMBL" id="EFK60124.1"/>
    </source>
</evidence>
<comment type="caution">
    <text evidence="1">The sequence shown here is derived from an EMBL/GenBank/DDBJ whole genome shotgun (WGS) entry which is preliminary data.</text>
</comment>
<dbReference type="AlphaFoldDB" id="D7VGE9"/>
<evidence type="ECO:0000313" key="2">
    <source>
        <dbReference type="Proteomes" id="UP000006258"/>
    </source>
</evidence>